<evidence type="ECO:0000259" key="1">
    <source>
        <dbReference type="PROSITE" id="PS51186"/>
    </source>
</evidence>
<comment type="caution">
    <text evidence="2">The sequence shown here is derived from an EMBL/GenBank/DDBJ whole genome shotgun (WGS) entry which is preliminary data.</text>
</comment>
<feature type="domain" description="N-acetyltransferase" evidence="1">
    <location>
        <begin position="6"/>
        <end position="170"/>
    </location>
</feature>
<dbReference type="Pfam" id="PF13302">
    <property type="entry name" value="Acetyltransf_3"/>
    <property type="match status" value="1"/>
</dbReference>
<dbReference type="STRING" id="542762.A0A4S4E121"/>
<dbReference type="SUPFAM" id="SSF55729">
    <property type="entry name" value="Acyl-CoA N-acyltransferases (Nat)"/>
    <property type="match status" value="1"/>
</dbReference>
<dbReference type="PROSITE" id="PS51186">
    <property type="entry name" value="GNAT"/>
    <property type="match status" value="1"/>
</dbReference>
<protein>
    <recommendedName>
        <fullName evidence="1">N-acetyltransferase domain-containing protein</fullName>
    </recommendedName>
</protein>
<name>A0A4S4E121_CAMSN</name>
<evidence type="ECO:0000313" key="2">
    <source>
        <dbReference type="EMBL" id="THG09502.1"/>
    </source>
</evidence>
<dbReference type="Gene3D" id="3.40.630.30">
    <property type="match status" value="1"/>
</dbReference>
<dbReference type="EMBL" id="SDRB02008475">
    <property type="protein sequence ID" value="THG09502.1"/>
    <property type="molecule type" value="Genomic_DNA"/>
</dbReference>
<dbReference type="GO" id="GO:0016747">
    <property type="term" value="F:acyltransferase activity, transferring groups other than amino-acyl groups"/>
    <property type="evidence" value="ECO:0007669"/>
    <property type="project" value="InterPro"/>
</dbReference>
<dbReference type="InterPro" id="IPR016181">
    <property type="entry name" value="Acyl_CoA_acyltransferase"/>
</dbReference>
<proteinExistence type="predicted"/>
<organism evidence="2 3">
    <name type="scientific">Camellia sinensis var. sinensis</name>
    <name type="common">China tea</name>
    <dbReference type="NCBI Taxonomy" id="542762"/>
    <lineage>
        <taxon>Eukaryota</taxon>
        <taxon>Viridiplantae</taxon>
        <taxon>Streptophyta</taxon>
        <taxon>Embryophyta</taxon>
        <taxon>Tracheophyta</taxon>
        <taxon>Spermatophyta</taxon>
        <taxon>Magnoliopsida</taxon>
        <taxon>eudicotyledons</taxon>
        <taxon>Gunneridae</taxon>
        <taxon>Pentapetalae</taxon>
        <taxon>asterids</taxon>
        <taxon>Ericales</taxon>
        <taxon>Theaceae</taxon>
        <taxon>Camellia</taxon>
    </lineage>
</organism>
<reference evidence="2 3" key="1">
    <citation type="journal article" date="2018" name="Proc. Natl. Acad. Sci. U.S.A.">
        <title>Draft genome sequence of Camellia sinensis var. sinensis provides insights into the evolution of the tea genome and tea quality.</title>
        <authorList>
            <person name="Wei C."/>
            <person name="Yang H."/>
            <person name="Wang S."/>
            <person name="Zhao J."/>
            <person name="Liu C."/>
            <person name="Gao L."/>
            <person name="Xia E."/>
            <person name="Lu Y."/>
            <person name="Tai Y."/>
            <person name="She G."/>
            <person name="Sun J."/>
            <person name="Cao H."/>
            <person name="Tong W."/>
            <person name="Gao Q."/>
            <person name="Li Y."/>
            <person name="Deng W."/>
            <person name="Jiang X."/>
            <person name="Wang W."/>
            <person name="Chen Q."/>
            <person name="Zhang S."/>
            <person name="Li H."/>
            <person name="Wu J."/>
            <person name="Wang P."/>
            <person name="Li P."/>
            <person name="Shi C."/>
            <person name="Zheng F."/>
            <person name="Jian J."/>
            <person name="Huang B."/>
            <person name="Shan D."/>
            <person name="Shi M."/>
            <person name="Fang C."/>
            <person name="Yue Y."/>
            <person name="Li F."/>
            <person name="Li D."/>
            <person name="Wei S."/>
            <person name="Han B."/>
            <person name="Jiang C."/>
            <person name="Yin Y."/>
            <person name="Xia T."/>
            <person name="Zhang Z."/>
            <person name="Bennetzen J.L."/>
            <person name="Zhao S."/>
            <person name="Wan X."/>
        </authorList>
    </citation>
    <scope>NUCLEOTIDE SEQUENCE [LARGE SCALE GENOMIC DNA]</scope>
    <source>
        <strain evidence="3">cv. Shuchazao</strain>
        <tissue evidence="2">Leaf</tissue>
    </source>
</reference>
<accession>A0A4S4E121</accession>
<dbReference type="Proteomes" id="UP000306102">
    <property type="component" value="Unassembled WGS sequence"/>
</dbReference>
<dbReference type="InterPro" id="IPR000182">
    <property type="entry name" value="GNAT_dom"/>
</dbReference>
<dbReference type="AlphaFoldDB" id="A0A4S4E121"/>
<evidence type="ECO:0000313" key="3">
    <source>
        <dbReference type="Proteomes" id="UP000306102"/>
    </source>
</evidence>
<keyword evidence="3" id="KW-1185">Reference proteome</keyword>
<dbReference type="PANTHER" id="PTHR46067">
    <property type="entry name" value="ACYL-COA N-ACYLTRANSFERASES (NAT) SUPERFAMILY PROTEIN"/>
    <property type="match status" value="1"/>
</dbReference>
<gene>
    <name evidence="2" type="ORF">TEA_008833</name>
</gene>
<sequence length="418" mass="47496">MDSSKISLRPFKLSDADDFLSWAKDERVTHYLRWNKITSLEEALKYLQEVAIPHPWRRSICLDDCSIGYISVRPESGNDRHRARVGYAIGAEYWRKGIVTVALKMAMSSVFKEFAYLVRVEALVEEENKGSQRVLEKVGFTKEGLLRKYGLNKGETRDIMAAFPYFDLIINYKGKVSRIYEVDPNMYCYIDALKDVTETVISHIDCSEAIAITLHCDMPEVDKEYHEDSVYGFKDQDKDWNASVDDELAMMVMMFLVQVLIINLSVFFSSAAANVACSSASVAPPTSYLRACPPVLFSVVMLQTDKESLPDDESYDLNARLPVLLSVDEGLVVSALGTTGRMYTAKLLDGSWVILKRVLCQKKVPNPESYLAKIYERWTTRVMTRSSPWLESTKPEWVWRIAGTCCLISCTALLTHDR</sequence>
<dbReference type="PANTHER" id="PTHR46067:SF18">
    <property type="entry name" value="ACYL-COA N-ACYLTRANSFERASES (NAT) SUPERFAMILY PROTEIN"/>
    <property type="match status" value="1"/>
</dbReference>